<evidence type="ECO:0000256" key="1">
    <source>
        <dbReference type="ARBA" id="ARBA00004236"/>
    </source>
</evidence>
<keyword evidence="7" id="KW-0645">Protease</keyword>
<evidence type="ECO:0000256" key="17">
    <source>
        <dbReference type="ARBA" id="ARBA00049902"/>
    </source>
</evidence>
<keyword evidence="14" id="KW-0511">Multifunctional enzyme</keyword>
<evidence type="ECO:0000259" key="19">
    <source>
        <dbReference type="Pfam" id="PF00905"/>
    </source>
</evidence>
<comment type="pathway">
    <text evidence="2">Cell wall biogenesis; peptidoglycan biosynthesis.</text>
</comment>
<evidence type="ECO:0000256" key="2">
    <source>
        <dbReference type="ARBA" id="ARBA00004752"/>
    </source>
</evidence>
<evidence type="ECO:0000256" key="10">
    <source>
        <dbReference type="ARBA" id="ARBA00022801"/>
    </source>
</evidence>
<evidence type="ECO:0000256" key="12">
    <source>
        <dbReference type="ARBA" id="ARBA00022984"/>
    </source>
</evidence>
<evidence type="ECO:0000256" key="7">
    <source>
        <dbReference type="ARBA" id="ARBA00022670"/>
    </source>
</evidence>
<evidence type="ECO:0000256" key="9">
    <source>
        <dbReference type="ARBA" id="ARBA00022679"/>
    </source>
</evidence>
<dbReference type="GO" id="GO:0008360">
    <property type="term" value="P:regulation of cell shape"/>
    <property type="evidence" value="ECO:0007669"/>
    <property type="project" value="UniProtKB-KW"/>
</dbReference>
<dbReference type="InterPro" id="IPR023346">
    <property type="entry name" value="Lysozyme-like_dom_sf"/>
</dbReference>
<dbReference type="InterPro" id="IPR001460">
    <property type="entry name" value="PCN-bd_Tpept"/>
</dbReference>
<comment type="catalytic activity">
    <reaction evidence="16">
        <text>Preferential cleavage: (Ac)2-L-Lys-D-Ala-|-D-Ala. Also transpeptidation of peptidyl-alanyl moieties that are N-acyl substituents of D-alanine.</text>
        <dbReference type="EC" id="3.4.16.4"/>
    </reaction>
</comment>
<dbReference type="PANTHER" id="PTHR32282:SF11">
    <property type="entry name" value="PENICILLIN-BINDING PROTEIN 1B"/>
    <property type="match status" value="1"/>
</dbReference>
<dbReference type="GO" id="GO:0008658">
    <property type="term" value="F:penicillin binding"/>
    <property type="evidence" value="ECO:0007669"/>
    <property type="project" value="InterPro"/>
</dbReference>
<dbReference type="GO" id="GO:0071555">
    <property type="term" value="P:cell wall organization"/>
    <property type="evidence" value="ECO:0007669"/>
    <property type="project" value="UniProtKB-KW"/>
</dbReference>
<dbReference type="Gene3D" id="1.10.3810.10">
    <property type="entry name" value="Biosynthetic peptidoglycan transglycosylase-like"/>
    <property type="match status" value="1"/>
</dbReference>
<feature type="transmembrane region" description="Helical" evidence="18">
    <location>
        <begin position="12"/>
        <end position="35"/>
    </location>
</feature>
<evidence type="ECO:0000256" key="18">
    <source>
        <dbReference type="SAM" id="Phobius"/>
    </source>
</evidence>
<keyword evidence="18" id="KW-1133">Transmembrane helix</keyword>
<comment type="subcellular location">
    <subcellularLocation>
        <location evidence="1">Cell membrane</location>
    </subcellularLocation>
</comment>
<dbReference type="InterPro" id="IPR001264">
    <property type="entry name" value="Glyco_trans_51"/>
</dbReference>
<protein>
    <submittedName>
        <fullName evidence="21">Penicillin-binding protein 1A</fullName>
    </submittedName>
</protein>
<dbReference type="GO" id="GO:0009252">
    <property type="term" value="P:peptidoglycan biosynthetic process"/>
    <property type="evidence" value="ECO:0007669"/>
    <property type="project" value="UniProtKB-KW"/>
</dbReference>
<keyword evidence="5" id="KW-1003">Cell membrane</keyword>
<dbReference type="OrthoDB" id="9766909at2"/>
<accession>A0A1I3R2T5</accession>
<keyword evidence="22" id="KW-1185">Reference proteome</keyword>
<dbReference type="Gene3D" id="3.40.710.10">
    <property type="entry name" value="DD-peptidase/beta-lactamase superfamily"/>
    <property type="match status" value="2"/>
</dbReference>
<keyword evidence="15" id="KW-0961">Cell wall biogenesis/degradation</keyword>
<organism evidence="21 22">
    <name type="scientific">Parapedobacter indicus</name>
    <dbReference type="NCBI Taxonomy" id="1477437"/>
    <lineage>
        <taxon>Bacteria</taxon>
        <taxon>Pseudomonadati</taxon>
        <taxon>Bacteroidota</taxon>
        <taxon>Sphingobacteriia</taxon>
        <taxon>Sphingobacteriales</taxon>
        <taxon>Sphingobacteriaceae</taxon>
        <taxon>Parapedobacter</taxon>
    </lineage>
</organism>
<sequence>MFKEIRNRYIRYAVIIIYSLIMLICAVEVNFLWLFGYSPTSRDISKPIQSIASEVYTADSVLIGRYFEEDRSPVPYDSISPDVVNALIATEDIRFFKHHGVDFWAIFSSIVSTAQGDRRGGSTITQQLAKNLYRTRYNQSIGLLGEIPGVHILVVKFKEWMTAYKLESQYTKKEIITMYLNTVSFSNNAYGIKTVARRYFSKEAGDLTAAEAAVLIGMLKGTTLYNPIRNPDRSQERRNVVLTQMHKAGFLSDITYNDAKNAALGLRPGEIDELGSGDSYLRTAVERWLVSWCEENGYDIYVDGLKIYTTIDSRVQQHAEDAVSEQMKPLQQRLENAWQGEQPWRDAEGNVIDGFLEKLAERTPYYQQLVEKYADNRDSIYYYLNLPKTMEVFTWEGPKEVHYSTLDSLAHYATMLNAGLMSMDPYNGEIKAWVGGINHHYYKYDHVFQSKRQAGSTFKPFAYLAALEAGKSPCDKYTDKFVRIVYTENGEEKIWEPKNADWVFSGREMSLRWAMGRSVNSITAQITEEVGWDKVVDAAHRCGITSPLASVPSVSLGSNDVSVFEMVNAYATFMNRGRRVEPVLVSKIVDYHGKTVATFKTTASQAISEEVAWLMGYMLRGSMEEPEGTSQGLWEWDLWKNNNQIGGKTGTSSDYVDGWYMGVTKDLVTGVWIGCDERSIHFRNSQTGEGSRTALPVFGRFMERVYHDDSLAYGYGPFPDATVAITRKYNCPSPRTPRPDSLSLDSLAPLRLPDTPLEIPTDIEEIEKQLEIVAPTPPENRTE</sequence>
<keyword evidence="10" id="KW-0378">Hydrolase</keyword>
<evidence type="ECO:0000256" key="15">
    <source>
        <dbReference type="ARBA" id="ARBA00023316"/>
    </source>
</evidence>
<evidence type="ECO:0000256" key="16">
    <source>
        <dbReference type="ARBA" id="ARBA00034000"/>
    </source>
</evidence>
<comment type="similarity">
    <text evidence="4">In the N-terminal section; belongs to the glycosyltransferase 51 family.</text>
</comment>
<keyword evidence="12" id="KW-0573">Peptidoglycan synthesis</keyword>
<proteinExistence type="inferred from homology"/>
<dbReference type="GO" id="GO:0006508">
    <property type="term" value="P:proteolysis"/>
    <property type="evidence" value="ECO:0007669"/>
    <property type="project" value="UniProtKB-KW"/>
</dbReference>
<evidence type="ECO:0000256" key="5">
    <source>
        <dbReference type="ARBA" id="ARBA00022475"/>
    </source>
</evidence>
<gene>
    <name evidence="21" type="ORF">SAMN05444682_109189</name>
</gene>
<dbReference type="InterPro" id="IPR050396">
    <property type="entry name" value="Glycosyltr_51/Transpeptidase"/>
</dbReference>
<feature type="domain" description="Glycosyl transferase family 51" evidence="20">
    <location>
        <begin position="63"/>
        <end position="246"/>
    </location>
</feature>
<keyword evidence="9" id="KW-0808">Transferase</keyword>
<evidence type="ECO:0000313" key="21">
    <source>
        <dbReference type="EMBL" id="SFJ39687.1"/>
    </source>
</evidence>
<keyword evidence="11" id="KW-0133">Cell shape</keyword>
<dbReference type="GO" id="GO:0030288">
    <property type="term" value="C:outer membrane-bounded periplasmic space"/>
    <property type="evidence" value="ECO:0007669"/>
    <property type="project" value="TreeGrafter"/>
</dbReference>
<dbReference type="GO" id="GO:0005886">
    <property type="term" value="C:plasma membrane"/>
    <property type="evidence" value="ECO:0007669"/>
    <property type="project" value="UniProtKB-SubCell"/>
</dbReference>
<evidence type="ECO:0000256" key="13">
    <source>
        <dbReference type="ARBA" id="ARBA00023136"/>
    </source>
</evidence>
<comment type="catalytic activity">
    <reaction evidence="17">
        <text>[GlcNAc-(1-&gt;4)-Mur2Ac(oyl-L-Ala-gamma-D-Glu-L-Lys-D-Ala-D-Ala)](n)-di-trans,octa-cis-undecaprenyl diphosphate + beta-D-GlcNAc-(1-&gt;4)-Mur2Ac(oyl-L-Ala-gamma-D-Glu-L-Lys-D-Ala-D-Ala)-di-trans,octa-cis-undecaprenyl diphosphate = [GlcNAc-(1-&gt;4)-Mur2Ac(oyl-L-Ala-gamma-D-Glu-L-Lys-D-Ala-D-Ala)](n+1)-di-trans,octa-cis-undecaprenyl diphosphate + di-trans,octa-cis-undecaprenyl diphosphate + H(+)</text>
        <dbReference type="Rhea" id="RHEA:23708"/>
        <dbReference type="Rhea" id="RHEA-COMP:9602"/>
        <dbReference type="Rhea" id="RHEA-COMP:9603"/>
        <dbReference type="ChEBI" id="CHEBI:15378"/>
        <dbReference type="ChEBI" id="CHEBI:58405"/>
        <dbReference type="ChEBI" id="CHEBI:60033"/>
        <dbReference type="ChEBI" id="CHEBI:78435"/>
        <dbReference type="EC" id="2.4.99.28"/>
    </reaction>
</comment>
<comment type="similarity">
    <text evidence="3">In the C-terminal section; belongs to the transpeptidase family.</text>
</comment>
<keyword evidence="18" id="KW-0812">Transmembrane</keyword>
<evidence type="ECO:0000313" key="22">
    <source>
        <dbReference type="Proteomes" id="UP000198670"/>
    </source>
</evidence>
<evidence type="ECO:0000256" key="4">
    <source>
        <dbReference type="ARBA" id="ARBA00007739"/>
    </source>
</evidence>
<dbReference type="RefSeq" id="WP_090629180.1">
    <property type="nucleotide sequence ID" value="NZ_FOQO01000009.1"/>
</dbReference>
<dbReference type="GO" id="GO:0008955">
    <property type="term" value="F:peptidoglycan glycosyltransferase activity"/>
    <property type="evidence" value="ECO:0007669"/>
    <property type="project" value="UniProtKB-EC"/>
</dbReference>
<evidence type="ECO:0000256" key="6">
    <source>
        <dbReference type="ARBA" id="ARBA00022645"/>
    </source>
</evidence>
<dbReference type="EMBL" id="FOQO01000009">
    <property type="protein sequence ID" value="SFJ39687.1"/>
    <property type="molecule type" value="Genomic_DNA"/>
</dbReference>
<keyword evidence="8" id="KW-0328">Glycosyltransferase</keyword>
<reference evidence="21 22" key="1">
    <citation type="submission" date="2016-10" db="EMBL/GenBank/DDBJ databases">
        <authorList>
            <person name="de Groot N.N."/>
        </authorList>
    </citation>
    <scope>NUCLEOTIDE SEQUENCE [LARGE SCALE GENOMIC DNA]</scope>
    <source>
        <strain evidence="21 22">RK1</strain>
    </source>
</reference>
<keyword evidence="13 18" id="KW-0472">Membrane</keyword>
<dbReference type="Proteomes" id="UP000198670">
    <property type="component" value="Unassembled WGS sequence"/>
</dbReference>
<dbReference type="GO" id="GO:0009002">
    <property type="term" value="F:serine-type D-Ala-D-Ala carboxypeptidase activity"/>
    <property type="evidence" value="ECO:0007669"/>
    <property type="project" value="UniProtKB-EC"/>
</dbReference>
<dbReference type="STRING" id="1477437.SAMN05444682_109189"/>
<name>A0A1I3R2T5_9SPHI</name>
<keyword evidence="6" id="KW-0121">Carboxypeptidase</keyword>
<dbReference type="SUPFAM" id="SSF53955">
    <property type="entry name" value="Lysozyme-like"/>
    <property type="match status" value="1"/>
</dbReference>
<evidence type="ECO:0000256" key="8">
    <source>
        <dbReference type="ARBA" id="ARBA00022676"/>
    </source>
</evidence>
<dbReference type="Pfam" id="PF00905">
    <property type="entry name" value="Transpeptidase"/>
    <property type="match status" value="1"/>
</dbReference>
<evidence type="ECO:0000256" key="11">
    <source>
        <dbReference type="ARBA" id="ARBA00022960"/>
    </source>
</evidence>
<dbReference type="InterPro" id="IPR012338">
    <property type="entry name" value="Beta-lactam/transpept-like"/>
</dbReference>
<dbReference type="Pfam" id="PF00912">
    <property type="entry name" value="Transgly"/>
    <property type="match status" value="1"/>
</dbReference>
<dbReference type="SUPFAM" id="SSF56601">
    <property type="entry name" value="beta-lactamase/transpeptidase-like"/>
    <property type="match status" value="1"/>
</dbReference>
<feature type="domain" description="Penicillin-binding protein transpeptidase" evidence="19">
    <location>
        <begin position="422"/>
        <end position="664"/>
    </location>
</feature>
<dbReference type="PANTHER" id="PTHR32282">
    <property type="entry name" value="BINDING PROTEIN TRANSPEPTIDASE, PUTATIVE-RELATED"/>
    <property type="match status" value="1"/>
</dbReference>
<evidence type="ECO:0000256" key="14">
    <source>
        <dbReference type="ARBA" id="ARBA00023268"/>
    </source>
</evidence>
<evidence type="ECO:0000256" key="3">
    <source>
        <dbReference type="ARBA" id="ARBA00007090"/>
    </source>
</evidence>
<evidence type="ECO:0000259" key="20">
    <source>
        <dbReference type="Pfam" id="PF00912"/>
    </source>
</evidence>
<dbReference type="AlphaFoldDB" id="A0A1I3R2T5"/>
<dbReference type="InterPro" id="IPR036950">
    <property type="entry name" value="PBP_transglycosylase"/>
</dbReference>